<keyword evidence="3" id="KW-1185">Reference proteome</keyword>
<gene>
    <name evidence="2" type="ORF">B0H16DRAFT_1500032</name>
</gene>
<keyword evidence="1" id="KW-1133">Transmembrane helix</keyword>
<accession>A0AAD7K9I3</accession>
<evidence type="ECO:0000313" key="2">
    <source>
        <dbReference type="EMBL" id="KAJ7779853.1"/>
    </source>
</evidence>
<name>A0AAD7K9I3_9AGAR</name>
<organism evidence="2 3">
    <name type="scientific">Mycena metata</name>
    <dbReference type="NCBI Taxonomy" id="1033252"/>
    <lineage>
        <taxon>Eukaryota</taxon>
        <taxon>Fungi</taxon>
        <taxon>Dikarya</taxon>
        <taxon>Basidiomycota</taxon>
        <taxon>Agaricomycotina</taxon>
        <taxon>Agaricomycetes</taxon>
        <taxon>Agaricomycetidae</taxon>
        <taxon>Agaricales</taxon>
        <taxon>Marasmiineae</taxon>
        <taxon>Mycenaceae</taxon>
        <taxon>Mycena</taxon>
    </lineage>
</organism>
<sequence length="71" mass="8061">MCSQIWFSWARLVLLDFGAGCLLTRLYLVLFLTPAALAFRGFPRPRCNHAFSGISGRKVISMMILCSWGEY</sequence>
<dbReference type="AlphaFoldDB" id="A0AAD7K9I3"/>
<dbReference type="EMBL" id="JARKIB010000005">
    <property type="protein sequence ID" value="KAJ7779853.1"/>
    <property type="molecule type" value="Genomic_DNA"/>
</dbReference>
<reference evidence="2" key="1">
    <citation type="submission" date="2023-03" db="EMBL/GenBank/DDBJ databases">
        <title>Massive genome expansion in bonnet fungi (Mycena s.s.) driven by repeated elements and novel gene families across ecological guilds.</title>
        <authorList>
            <consortium name="Lawrence Berkeley National Laboratory"/>
            <person name="Harder C.B."/>
            <person name="Miyauchi S."/>
            <person name="Viragh M."/>
            <person name="Kuo A."/>
            <person name="Thoen E."/>
            <person name="Andreopoulos B."/>
            <person name="Lu D."/>
            <person name="Skrede I."/>
            <person name="Drula E."/>
            <person name="Henrissat B."/>
            <person name="Morin E."/>
            <person name="Kohler A."/>
            <person name="Barry K."/>
            <person name="LaButti K."/>
            <person name="Morin E."/>
            <person name="Salamov A."/>
            <person name="Lipzen A."/>
            <person name="Mereny Z."/>
            <person name="Hegedus B."/>
            <person name="Baldrian P."/>
            <person name="Stursova M."/>
            <person name="Weitz H."/>
            <person name="Taylor A."/>
            <person name="Grigoriev I.V."/>
            <person name="Nagy L.G."/>
            <person name="Martin F."/>
            <person name="Kauserud H."/>
        </authorList>
    </citation>
    <scope>NUCLEOTIDE SEQUENCE</scope>
    <source>
        <strain evidence="2">CBHHK182m</strain>
    </source>
</reference>
<keyword evidence="1" id="KW-0472">Membrane</keyword>
<proteinExistence type="predicted"/>
<keyword evidence="1" id="KW-0812">Transmembrane</keyword>
<comment type="caution">
    <text evidence="2">The sequence shown here is derived from an EMBL/GenBank/DDBJ whole genome shotgun (WGS) entry which is preliminary data.</text>
</comment>
<protein>
    <submittedName>
        <fullName evidence="2">Uncharacterized protein</fullName>
    </submittedName>
</protein>
<feature type="transmembrane region" description="Helical" evidence="1">
    <location>
        <begin position="17"/>
        <end position="39"/>
    </location>
</feature>
<evidence type="ECO:0000256" key="1">
    <source>
        <dbReference type="SAM" id="Phobius"/>
    </source>
</evidence>
<dbReference type="Proteomes" id="UP001215598">
    <property type="component" value="Unassembled WGS sequence"/>
</dbReference>
<evidence type="ECO:0000313" key="3">
    <source>
        <dbReference type="Proteomes" id="UP001215598"/>
    </source>
</evidence>